<dbReference type="AlphaFoldDB" id="B0EEZ5"/>
<name>B0EEZ5_ENTDS</name>
<dbReference type="VEuPathDB" id="AmoebaDB:EDI_324700"/>
<proteinExistence type="predicted"/>
<dbReference type="KEGG" id="edi:EDI_324700"/>
<evidence type="ECO:0000313" key="2">
    <source>
        <dbReference type="Proteomes" id="UP000008076"/>
    </source>
</evidence>
<dbReference type="OMA" id="KKEECCT"/>
<dbReference type="EMBL" id="DS549011">
    <property type="protein sequence ID" value="EDR26899.1"/>
    <property type="molecule type" value="Genomic_DNA"/>
</dbReference>
<accession>B0EEZ5</accession>
<gene>
    <name evidence="1" type="ORF">EDI_324700</name>
</gene>
<organism evidence="2">
    <name type="scientific">Entamoeba dispar (strain ATCC PRA-260 / SAW760)</name>
    <dbReference type="NCBI Taxonomy" id="370354"/>
    <lineage>
        <taxon>Eukaryota</taxon>
        <taxon>Amoebozoa</taxon>
        <taxon>Evosea</taxon>
        <taxon>Archamoebae</taxon>
        <taxon>Mastigamoebida</taxon>
        <taxon>Entamoebidae</taxon>
        <taxon>Entamoeba</taxon>
    </lineage>
</organism>
<dbReference type="eggNOG" id="ENOG502RHJR">
    <property type="taxonomic scope" value="Eukaryota"/>
</dbReference>
<reference evidence="2" key="1">
    <citation type="submission" date="2007-12" db="EMBL/GenBank/DDBJ databases">
        <title>Annotation of Entamoeba dispar SAW760.</title>
        <authorList>
            <person name="Lorenzi H."/>
            <person name="Inman J."/>
            <person name="Schobel S."/>
            <person name="Amedeo P."/>
            <person name="Caler E."/>
        </authorList>
    </citation>
    <scope>NUCLEOTIDE SEQUENCE [LARGE SCALE GENOMIC DNA]</scope>
    <source>
        <strain evidence="2">ATCC PRA-260 / SAW760</strain>
    </source>
</reference>
<keyword evidence="2" id="KW-1185">Reference proteome</keyword>
<dbReference type="OrthoDB" id="10324573at2759"/>
<dbReference type="RefSeq" id="XP_001736841.1">
    <property type="nucleotide sequence ID" value="XM_001736789.1"/>
</dbReference>
<dbReference type="GeneID" id="5881856"/>
<evidence type="ECO:0000313" key="1">
    <source>
        <dbReference type="EMBL" id="EDR26899.1"/>
    </source>
</evidence>
<protein>
    <submittedName>
        <fullName evidence="1">Uncharacterized protein</fullName>
    </submittedName>
</protein>
<sequence>MSIKFEDKIDYYPFNDLKVELLRDFYNDMNDLHELCDDMVNLYKKEECCTLGSERYSTLIEDEVFLIKDIASVACKILQQHGTVIKAFRQCRENRESKKREQTKPKKNN</sequence>
<dbReference type="Proteomes" id="UP000008076">
    <property type="component" value="Unassembled WGS sequence"/>
</dbReference>